<dbReference type="GO" id="GO:0000139">
    <property type="term" value="C:Golgi membrane"/>
    <property type="evidence" value="ECO:0007669"/>
    <property type="project" value="TreeGrafter"/>
</dbReference>
<dbReference type="Pfam" id="PF25440">
    <property type="entry name" value="Beta-prop_RIC1_2nd"/>
    <property type="match status" value="1"/>
</dbReference>
<feature type="compositionally biased region" description="Basic and acidic residues" evidence="3">
    <location>
        <begin position="33"/>
        <end position="49"/>
    </location>
</feature>
<name>A0A1B7NZP2_9EURO</name>
<dbReference type="GO" id="GO:0034066">
    <property type="term" value="C:Ric1-Rgp1 guanyl-nucleotide exchange factor complex"/>
    <property type="evidence" value="ECO:0007669"/>
    <property type="project" value="InterPro"/>
</dbReference>
<dbReference type="GO" id="GO:0042147">
    <property type="term" value="P:retrograde transport, endosome to Golgi"/>
    <property type="evidence" value="ECO:0007669"/>
    <property type="project" value="TreeGrafter"/>
</dbReference>
<dbReference type="PANTHER" id="PTHR22746:SF10">
    <property type="entry name" value="GUANINE NUCLEOTIDE EXCHANGE FACTOR SUBUNIT RIC1"/>
    <property type="match status" value="1"/>
</dbReference>
<feature type="region of interest" description="Disordered" evidence="3">
    <location>
        <begin position="17"/>
        <end position="49"/>
    </location>
</feature>
<dbReference type="GO" id="GO:0005829">
    <property type="term" value="C:cytosol"/>
    <property type="evidence" value="ECO:0007669"/>
    <property type="project" value="TreeGrafter"/>
</dbReference>
<dbReference type="InterPro" id="IPR009771">
    <property type="entry name" value="RIC1_C"/>
</dbReference>
<evidence type="ECO:0000256" key="2">
    <source>
        <dbReference type="ARBA" id="ARBA00023136"/>
    </source>
</evidence>
<dbReference type="STRING" id="1658172.A0A1B7NZP2"/>
<evidence type="ECO:0000313" key="6">
    <source>
        <dbReference type="Proteomes" id="UP000091918"/>
    </source>
</evidence>
<evidence type="ECO:0000313" key="5">
    <source>
        <dbReference type="EMBL" id="OAX82230.1"/>
    </source>
</evidence>
<dbReference type="Gene3D" id="2.130.10.10">
    <property type="entry name" value="YVTN repeat-like/Quinoprotein amine dehydrogenase"/>
    <property type="match status" value="1"/>
</dbReference>
<dbReference type="PANTHER" id="PTHR22746">
    <property type="entry name" value="RAB6A-GEF COMPLEX PARTNER PROTEIN 1"/>
    <property type="match status" value="1"/>
</dbReference>
<dbReference type="AlphaFoldDB" id="A0A1B7NZP2"/>
<dbReference type="GO" id="GO:0006886">
    <property type="term" value="P:intracellular protein transport"/>
    <property type="evidence" value="ECO:0007669"/>
    <property type="project" value="InterPro"/>
</dbReference>
<gene>
    <name evidence="5" type="ORF">ACJ72_03423</name>
</gene>
<feature type="compositionally biased region" description="Polar residues" evidence="3">
    <location>
        <begin position="1097"/>
        <end position="1106"/>
    </location>
</feature>
<keyword evidence="6" id="KW-1185">Reference proteome</keyword>
<dbReference type="OrthoDB" id="67540at2759"/>
<proteinExistence type="predicted"/>
<evidence type="ECO:0000256" key="3">
    <source>
        <dbReference type="SAM" id="MobiDB-lite"/>
    </source>
</evidence>
<organism evidence="5 6">
    <name type="scientific">Emergomyces africanus</name>
    <dbReference type="NCBI Taxonomy" id="1955775"/>
    <lineage>
        <taxon>Eukaryota</taxon>
        <taxon>Fungi</taxon>
        <taxon>Dikarya</taxon>
        <taxon>Ascomycota</taxon>
        <taxon>Pezizomycotina</taxon>
        <taxon>Eurotiomycetes</taxon>
        <taxon>Eurotiomycetidae</taxon>
        <taxon>Onygenales</taxon>
        <taxon>Ajellomycetaceae</taxon>
        <taxon>Emergomyces</taxon>
    </lineage>
</organism>
<feature type="region of interest" description="Disordered" evidence="3">
    <location>
        <begin position="1036"/>
        <end position="1106"/>
    </location>
</feature>
<dbReference type="Pfam" id="PF07064">
    <property type="entry name" value="RIC1"/>
    <property type="match status" value="1"/>
</dbReference>
<feature type="compositionally biased region" description="Polar residues" evidence="3">
    <location>
        <begin position="1040"/>
        <end position="1051"/>
    </location>
</feature>
<dbReference type="EMBL" id="LGUA01000336">
    <property type="protein sequence ID" value="OAX82230.1"/>
    <property type="molecule type" value="Genomic_DNA"/>
</dbReference>
<reference evidence="5 6" key="1">
    <citation type="submission" date="2015-07" db="EMBL/GenBank/DDBJ databases">
        <title>Emmonsia species relationships and genome sequence.</title>
        <authorList>
            <person name="Cuomo C.A."/>
            <person name="Schwartz I.S."/>
            <person name="Kenyon C."/>
            <person name="de Hoog G.S."/>
            <person name="Govender N.P."/>
            <person name="Botha A."/>
            <person name="Moreno L."/>
            <person name="de Vries M."/>
            <person name="Munoz J.F."/>
            <person name="Stielow J.B."/>
        </authorList>
    </citation>
    <scope>NUCLEOTIDE SEQUENCE [LARGE SCALE GENOMIC DNA]</scope>
    <source>
        <strain evidence="5 6">CBS 136260</strain>
    </source>
</reference>
<evidence type="ECO:0000256" key="1">
    <source>
        <dbReference type="ARBA" id="ARBA00004370"/>
    </source>
</evidence>
<comment type="subcellular location">
    <subcellularLocation>
        <location evidence="1">Membrane</location>
    </subcellularLocation>
</comment>
<dbReference type="Proteomes" id="UP000091918">
    <property type="component" value="Unassembled WGS sequence"/>
</dbReference>
<comment type="caution">
    <text evidence="5">The sequence shown here is derived from an EMBL/GenBank/DDBJ whole genome shotgun (WGS) entry which is preliminary data.</text>
</comment>
<sequence>MYWPNGVPRVYAVNGPGIQLPEAQDDAESDTGSVHEGREEGSRAEHRGGRIESAIGSGGSWADEPVTGLCVSRSGHLFATMTKSSIAIWQTRPTAVVAAVKRSEISLKNYGPNVALLLRPDSAIVVVQTLHGYLITYSIATDANSHVYQQRFSSPSHPRRQHLGRHFATEETNAIREVSFRFRVAMKVDAGISKALALDNELMVATMKPAAIQSIRWTPDNTGNQTRTELLSRISFISKKSTIVDMVYDRAMNLFLWITSDGQTYAVQHLRDEGEHSSESKSQFRGHRFHTPENDGQRAIHAAVNARFSLLAVACANGEVYVYVAKDYMGNIPLSHKLELPASPTSMGPSSFLSYSPDGYCLFAGYKYGWTTWSVFGKPGGTSFTTDRELATKNGETWLTGVSMGSWIGGGSYIILTAPDDRHVWILETARSSVTGCFSSANMARALLQTGTEIILYRGHDLPDLTTISGKDYLWHHAQYPPAYLHAQWPLRSCIVSQDGRYVAIAGRRGLAHYSVQSGRWKTFDDPKVEDSFAVQGGMCWYGHILIAAVECDNSYELRLYSRELALSSSSVLYTETLPAPAVFIGPSGEDSLLVYTYDNILYHYVINATQTRISLVQVGQIAFHGIVRAPTRVRAISWVLPDSQLRDGDPSQDVSVASVLFLVDGKLVLLQPSVSEEGDLKYDMRIVAHDVEYYVLMRDQLAFNFAPPSDEPTTPSVGTPVNASQSDISLRDSLWIFCGKDLFVWSDVQDVLRPVRGSPNETMKPLPIPVDFYPLSILLNKGVVLGAEPEMTQRRDVTFSLLRFAIRTQLFLPYLLQHNLSQLDTPAALSLCHHYSHLSYFPHALEILLHHVLDDEVDNQSREAQQGGAHSRQLLPTVLSFLQSALPTDIYLEILVQCTRKTELRSWRTLFAHLPPPKELFEQALKLNSLKTAGGYLLVLQAFDEKEDGGSDEGIEDSVVRLLKLASQKGDWELCGELASFLIALDGSGQTLQRAVVKVGLRKRNQLAPNSLNGSRASDGPGSLGINLQGLALTLPEQDPSSLSPNIISSRRQRRNGSDGPSPSSTSTTLSPLTRSPSITDPSVEGGINAKEKHSSSLPSPASNA</sequence>
<dbReference type="InterPro" id="IPR040096">
    <property type="entry name" value="Ric1"/>
</dbReference>
<accession>A0A1B7NZP2</accession>
<feature type="domain" description="RIC1 C-terminal alpha solenoid region" evidence="4">
    <location>
        <begin position="815"/>
        <end position="1001"/>
    </location>
</feature>
<protein>
    <recommendedName>
        <fullName evidence="4">RIC1 C-terminal alpha solenoid region domain-containing protein</fullName>
    </recommendedName>
</protein>
<evidence type="ECO:0000259" key="4">
    <source>
        <dbReference type="Pfam" id="PF07064"/>
    </source>
</evidence>
<feature type="compositionally biased region" description="Low complexity" evidence="3">
    <location>
        <begin position="1062"/>
        <end position="1079"/>
    </location>
</feature>
<dbReference type="InterPro" id="IPR015943">
    <property type="entry name" value="WD40/YVTN_repeat-like_dom_sf"/>
</dbReference>
<dbReference type="SUPFAM" id="SSF82171">
    <property type="entry name" value="DPP6 N-terminal domain-like"/>
    <property type="match status" value="1"/>
</dbReference>
<keyword evidence="2" id="KW-0472">Membrane</keyword>